<comment type="caution">
    <text evidence="8">The sequence shown here is derived from an EMBL/GenBank/DDBJ whole genome shotgun (WGS) entry which is preliminary data.</text>
</comment>
<keyword evidence="4" id="KW-0999">Mitochondrion inner membrane</keyword>
<evidence type="ECO:0000256" key="7">
    <source>
        <dbReference type="ARBA" id="ARBA00023136"/>
    </source>
</evidence>
<protein>
    <recommendedName>
        <fullName evidence="10">Cytochrome c oxidase assembly protein COX16 homolog, mitochondrial</fullName>
    </recommendedName>
</protein>
<keyword evidence="3" id="KW-0812">Transmembrane</keyword>
<dbReference type="EMBL" id="JAGTXO010000011">
    <property type="protein sequence ID" value="KAG8464931.1"/>
    <property type="molecule type" value="Genomic_DNA"/>
</dbReference>
<keyword evidence="9" id="KW-1185">Reference proteome</keyword>
<gene>
    <name evidence="8" type="ORF">KFE25_012294</name>
</gene>
<dbReference type="Proteomes" id="UP000751190">
    <property type="component" value="Unassembled WGS sequence"/>
</dbReference>
<evidence type="ECO:0000256" key="6">
    <source>
        <dbReference type="ARBA" id="ARBA00023128"/>
    </source>
</evidence>
<reference evidence="8" key="1">
    <citation type="submission" date="2021-05" db="EMBL/GenBank/DDBJ databases">
        <title>The genome of the haptophyte Pavlova lutheri (Diacronema luteri, Pavlovales) - a model for lipid biosynthesis in eukaryotic algae.</title>
        <authorList>
            <person name="Hulatt C.J."/>
            <person name="Posewitz M.C."/>
        </authorList>
    </citation>
    <scope>NUCLEOTIDE SEQUENCE</scope>
    <source>
        <strain evidence="8">NIVA-4/92</strain>
    </source>
</reference>
<dbReference type="AlphaFoldDB" id="A0A8J6CBA8"/>
<accession>A0A8J6CBA8</accession>
<comment type="similarity">
    <text evidence="2">Belongs to the COX16 family.</text>
</comment>
<evidence type="ECO:0000256" key="1">
    <source>
        <dbReference type="ARBA" id="ARBA00004434"/>
    </source>
</evidence>
<proteinExistence type="inferred from homology"/>
<evidence type="ECO:0000256" key="5">
    <source>
        <dbReference type="ARBA" id="ARBA00022989"/>
    </source>
</evidence>
<evidence type="ECO:0008006" key="10">
    <source>
        <dbReference type="Google" id="ProtNLM"/>
    </source>
</evidence>
<name>A0A8J6CBA8_DIALT</name>
<evidence type="ECO:0000313" key="8">
    <source>
        <dbReference type="EMBL" id="KAG8464931.1"/>
    </source>
</evidence>
<dbReference type="OMA" id="INIDAWE"/>
<sequence>MQKASRKPSFLFVGLPFLTFMGLGSVWLSEILRGKQSLKDERQLSQKGTIKRTKFDIEQELAILQGKINIDAWENRAIPDFPGKRDPNRKPAD</sequence>
<evidence type="ECO:0000256" key="4">
    <source>
        <dbReference type="ARBA" id="ARBA00022792"/>
    </source>
</evidence>
<dbReference type="Pfam" id="PF14138">
    <property type="entry name" value="COX16"/>
    <property type="match status" value="1"/>
</dbReference>
<evidence type="ECO:0000313" key="9">
    <source>
        <dbReference type="Proteomes" id="UP000751190"/>
    </source>
</evidence>
<keyword evidence="6" id="KW-0496">Mitochondrion</keyword>
<organism evidence="8 9">
    <name type="scientific">Diacronema lutheri</name>
    <name type="common">Unicellular marine alga</name>
    <name type="synonym">Monochrysis lutheri</name>
    <dbReference type="NCBI Taxonomy" id="2081491"/>
    <lineage>
        <taxon>Eukaryota</taxon>
        <taxon>Haptista</taxon>
        <taxon>Haptophyta</taxon>
        <taxon>Pavlovophyceae</taxon>
        <taxon>Pavlovales</taxon>
        <taxon>Pavlovaceae</taxon>
        <taxon>Diacronema</taxon>
    </lineage>
</organism>
<dbReference type="InterPro" id="IPR020164">
    <property type="entry name" value="Cyt_c_Oxase_assmbl_COX16"/>
</dbReference>
<keyword evidence="7" id="KW-0472">Membrane</keyword>
<keyword evidence="5" id="KW-1133">Transmembrane helix</keyword>
<evidence type="ECO:0000256" key="3">
    <source>
        <dbReference type="ARBA" id="ARBA00022692"/>
    </source>
</evidence>
<dbReference type="OrthoDB" id="5516033at2759"/>
<comment type="subcellular location">
    <subcellularLocation>
        <location evidence="1">Mitochondrion inner membrane</location>
        <topology evidence="1">Single-pass membrane protein</topology>
    </subcellularLocation>
</comment>
<evidence type="ECO:0000256" key="2">
    <source>
        <dbReference type="ARBA" id="ARBA00008370"/>
    </source>
</evidence>
<dbReference type="GO" id="GO:0005743">
    <property type="term" value="C:mitochondrial inner membrane"/>
    <property type="evidence" value="ECO:0007669"/>
    <property type="project" value="UniProtKB-SubCell"/>
</dbReference>